<evidence type="ECO:0000313" key="3">
    <source>
        <dbReference type="WBParaSite" id="ALUE_0002342701-mRNA-1"/>
    </source>
</evidence>
<name>A0A0M3IXE9_ASCLU</name>
<keyword evidence="2" id="KW-1185">Reference proteome</keyword>
<organism evidence="2 3">
    <name type="scientific">Ascaris lumbricoides</name>
    <name type="common">Giant roundworm</name>
    <dbReference type="NCBI Taxonomy" id="6252"/>
    <lineage>
        <taxon>Eukaryota</taxon>
        <taxon>Metazoa</taxon>
        <taxon>Ecdysozoa</taxon>
        <taxon>Nematoda</taxon>
        <taxon>Chromadorea</taxon>
        <taxon>Rhabditida</taxon>
        <taxon>Spirurina</taxon>
        <taxon>Ascaridomorpha</taxon>
        <taxon>Ascaridoidea</taxon>
        <taxon>Ascarididae</taxon>
        <taxon>Ascaris</taxon>
    </lineage>
</organism>
<proteinExistence type="predicted"/>
<protein>
    <submittedName>
        <fullName evidence="3">SAM domain-containing protein</fullName>
    </submittedName>
</protein>
<dbReference type="WBParaSite" id="ALUE_0002342701-mRNA-1">
    <property type="protein sequence ID" value="ALUE_0002342701-mRNA-1"/>
    <property type="gene ID" value="ALUE_0002342701"/>
</dbReference>
<sequence>MAMCAYTLQIDDLGNPIEEQCNIPRRYNIGTTDINYQGGDEEESIHCTSNDPTANEDRSSSIDDKPRDVSDVKQRCKTLSRFENQVSPLAAMRKMLMDTRIQKLLVEIGYENEMNTISPSAAMRKMLMDIRIQKLLVEIGYENEMNTVLRWLESSHYCARRCSL</sequence>
<reference evidence="3" key="1">
    <citation type="submission" date="2017-02" db="UniProtKB">
        <authorList>
            <consortium name="WormBaseParasite"/>
        </authorList>
    </citation>
    <scope>IDENTIFICATION</scope>
</reference>
<evidence type="ECO:0000313" key="2">
    <source>
        <dbReference type="Proteomes" id="UP000036681"/>
    </source>
</evidence>
<evidence type="ECO:0000256" key="1">
    <source>
        <dbReference type="SAM" id="MobiDB-lite"/>
    </source>
</evidence>
<dbReference type="Proteomes" id="UP000036681">
    <property type="component" value="Unplaced"/>
</dbReference>
<dbReference type="AlphaFoldDB" id="A0A0M3IXE9"/>
<accession>A0A0M3IXE9</accession>
<feature type="region of interest" description="Disordered" evidence="1">
    <location>
        <begin position="33"/>
        <end position="71"/>
    </location>
</feature>
<feature type="compositionally biased region" description="Basic and acidic residues" evidence="1">
    <location>
        <begin position="55"/>
        <end position="71"/>
    </location>
</feature>